<dbReference type="RefSeq" id="WP_377258250.1">
    <property type="nucleotide sequence ID" value="NZ_JBHLUH010000070.1"/>
</dbReference>
<dbReference type="EC" id="4.1.1.52" evidence="5"/>
<dbReference type="Proteomes" id="UP001589867">
    <property type="component" value="Unassembled WGS sequence"/>
</dbReference>
<dbReference type="EMBL" id="JBHLUH010000070">
    <property type="protein sequence ID" value="MFC0532350.1"/>
    <property type="molecule type" value="Genomic_DNA"/>
</dbReference>
<keyword evidence="8" id="KW-1185">Reference proteome</keyword>
<gene>
    <name evidence="7" type="ORF">ACFFIA_32355</name>
</gene>
<protein>
    <recommendedName>
        <fullName evidence="5">6-methylsalicylate decarboxylase</fullName>
        <ecNumber evidence="5">4.1.1.52</ecNumber>
    </recommendedName>
</protein>
<reference evidence="7 8" key="1">
    <citation type="submission" date="2024-09" db="EMBL/GenBank/DDBJ databases">
        <authorList>
            <person name="Sun Q."/>
            <person name="Mori K."/>
        </authorList>
    </citation>
    <scope>NUCLEOTIDE SEQUENCE [LARGE SCALE GENOMIC DNA]</scope>
    <source>
        <strain evidence="7 8">TBRC 3947</strain>
    </source>
</reference>
<keyword evidence="1" id="KW-0479">Metal-binding</keyword>
<dbReference type="PANTHER" id="PTHR21240">
    <property type="entry name" value="2-AMINO-3-CARBOXYLMUCONATE-6-SEMIALDEHYDE DECARBOXYLASE"/>
    <property type="match status" value="1"/>
</dbReference>
<evidence type="ECO:0000256" key="3">
    <source>
        <dbReference type="ARBA" id="ARBA00023239"/>
    </source>
</evidence>
<sequence>MSDVDNERAVDFHHHAITDLYRERLRARASGASGAAGLPGVPGWGPDTSVAWMDEVGIERALLSPAARGFGVGDTESVVGFASAMHDELLALRDARPERFGVLAPLPLPSLDHALRHTESALRRDGIDGIAALTQYAGHYFGEPAWDELLDLLNREAALVHVHPTAPSIAPLRDHVGPNLVEYPFDTTRVAVLLGKRHVFSRFPDIRWVFAHGGGTLPFVVDRLTEPPGTIDGGDSLAAMLDASCFDTALLGRPALAALAAFAGVERIVFGSDAPFIHGDRLDRLFDGVTGAFPDEAARSAVRRHTALRLLDRAPTASSGSR</sequence>
<evidence type="ECO:0000313" key="7">
    <source>
        <dbReference type="EMBL" id="MFC0532350.1"/>
    </source>
</evidence>
<dbReference type="PANTHER" id="PTHR21240:SF29">
    <property type="entry name" value="AMIDOHYDROLASE-RELATED DOMAIN-CONTAINING PROTEIN"/>
    <property type="match status" value="1"/>
</dbReference>
<feature type="domain" description="Amidohydrolase-related" evidence="6">
    <location>
        <begin position="10"/>
        <end position="312"/>
    </location>
</feature>
<proteinExistence type="predicted"/>
<evidence type="ECO:0000313" key="8">
    <source>
        <dbReference type="Proteomes" id="UP001589867"/>
    </source>
</evidence>
<dbReference type="SUPFAM" id="SSF51556">
    <property type="entry name" value="Metallo-dependent hydrolases"/>
    <property type="match status" value="1"/>
</dbReference>
<evidence type="ECO:0000256" key="1">
    <source>
        <dbReference type="ARBA" id="ARBA00022723"/>
    </source>
</evidence>
<keyword evidence="3" id="KW-0456">Lyase</keyword>
<dbReference type="InterPro" id="IPR032466">
    <property type="entry name" value="Metal_Hydrolase"/>
</dbReference>
<comment type="caution">
    <text evidence="7">The sequence shown here is derived from an EMBL/GenBank/DDBJ whole genome shotgun (WGS) entry which is preliminary data.</text>
</comment>
<keyword evidence="2" id="KW-0862">Zinc</keyword>
<accession>A0ABV6MCC0</accession>
<evidence type="ECO:0000259" key="6">
    <source>
        <dbReference type="Pfam" id="PF04909"/>
    </source>
</evidence>
<dbReference type="InterPro" id="IPR032465">
    <property type="entry name" value="ACMSD"/>
</dbReference>
<dbReference type="Pfam" id="PF04909">
    <property type="entry name" value="Amidohydro_2"/>
    <property type="match status" value="1"/>
</dbReference>
<comment type="catalytic activity">
    <reaction evidence="4">
        <text>6-methylsalicylate + H(+) = 3-methylphenol + CO2</text>
        <dbReference type="Rhea" id="RHEA:23112"/>
        <dbReference type="ChEBI" id="CHEBI:15378"/>
        <dbReference type="ChEBI" id="CHEBI:16526"/>
        <dbReference type="ChEBI" id="CHEBI:17231"/>
        <dbReference type="ChEBI" id="CHEBI:36658"/>
        <dbReference type="EC" id="4.1.1.52"/>
    </reaction>
    <physiologicalReaction direction="left-to-right" evidence="4">
        <dbReference type="Rhea" id="RHEA:23113"/>
    </physiologicalReaction>
</comment>
<evidence type="ECO:0000256" key="4">
    <source>
        <dbReference type="ARBA" id="ARBA00036832"/>
    </source>
</evidence>
<organism evidence="7 8">
    <name type="scientific">Phytohabitans kaempferiae</name>
    <dbReference type="NCBI Taxonomy" id="1620943"/>
    <lineage>
        <taxon>Bacteria</taxon>
        <taxon>Bacillati</taxon>
        <taxon>Actinomycetota</taxon>
        <taxon>Actinomycetes</taxon>
        <taxon>Micromonosporales</taxon>
        <taxon>Micromonosporaceae</taxon>
    </lineage>
</organism>
<dbReference type="InterPro" id="IPR006680">
    <property type="entry name" value="Amidohydro-rel"/>
</dbReference>
<evidence type="ECO:0000256" key="5">
    <source>
        <dbReference type="ARBA" id="ARBA00038889"/>
    </source>
</evidence>
<dbReference type="Gene3D" id="3.20.20.140">
    <property type="entry name" value="Metal-dependent hydrolases"/>
    <property type="match status" value="1"/>
</dbReference>
<name>A0ABV6MCC0_9ACTN</name>
<evidence type="ECO:0000256" key="2">
    <source>
        <dbReference type="ARBA" id="ARBA00022833"/>
    </source>
</evidence>